<dbReference type="InterPro" id="IPR039420">
    <property type="entry name" value="WalR-like"/>
</dbReference>
<dbReference type="RefSeq" id="WP_065853056.1">
    <property type="nucleotide sequence ID" value="NZ_LYPC01000020.1"/>
</dbReference>
<dbReference type="SUPFAM" id="SSF46894">
    <property type="entry name" value="C-terminal effector domain of the bipartite response regulators"/>
    <property type="match status" value="1"/>
</dbReference>
<comment type="subcellular location">
    <subcellularLocation>
        <location evidence="1">Cytoplasm</location>
    </subcellularLocation>
</comment>
<evidence type="ECO:0000259" key="9">
    <source>
        <dbReference type="PROSITE" id="PS50110"/>
    </source>
</evidence>
<dbReference type="Gene3D" id="3.40.50.2300">
    <property type="match status" value="1"/>
</dbReference>
<dbReference type="InterPro" id="IPR001789">
    <property type="entry name" value="Sig_transdc_resp-reg_receiver"/>
</dbReference>
<evidence type="ECO:0000256" key="4">
    <source>
        <dbReference type="ARBA" id="ARBA00023015"/>
    </source>
</evidence>
<dbReference type="PANTHER" id="PTHR48111:SF1">
    <property type="entry name" value="TWO-COMPONENT RESPONSE REGULATOR ORR33"/>
    <property type="match status" value="1"/>
</dbReference>
<dbReference type="InterPro" id="IPR011006">
    <property type="entry name" value="CheY-like_superfamily"/>
</dbReference>
<comment type="caution">
    <text evidence="11">The sequence shown here is derived from an EMBL/GenBank/DDBJ whole genome shotgun (WGS) entry which is preliminary data.</text>
</comment>
<evidence type="ECO:0000256" key="8">
    <source>
        <dbReference type="PROSITE-ProRule" id="PRU01091"/>
    </source>
</evidence>
<dbReference type="SMART" id="SM00862">
    <property type="entry name" value="Trans_reg_C"/>
    <property type="match status" value="1"/>
</dbReference>
<dbReference type="GO" id="GO:0006355">
    <property type="term" value="P:regulation of DNA-templated transcription"/>
    <property type="evidence" value="ECO:0007669"/>
    <property type="project" value="InterPro"/>
</dbReference>
<keyword evidence="5 8" id="KW-0238">DNA-binding</keyword>
<dbReference type="Proteomes" id="UP000093309">
    <property type="component" value="Unassembled WGS sequence"/>
</dbReference>
<feature type="modified residue" description="4-aspartylphosphate" evidence="7">
    <location>
        <position position="55"/>
    </location>
</feature>
<dbReference type="GO" id="GO:0032993">
    <property type="term" value="C:protein-DNA complex"/>
    <property type="evidence" value="ECO:0007669"/>
    <property type="project" value="TreeGrafter"/>
</dbReference>
<organism evidence="11 12">
    <name type="scientific">Paenibacillus pectinilyticus</name>
    <dbReference type="NCBI Taxonomy" id="512399"/>
    <lineage>
        <taxon>Bacteria</taxon>
        <taxon>Bacillati</taxon>
        <taxon>Bacillota</taxon>
        <taxon>Bacilli</taxon>
        <taxon>Bacillales</taxon>
        <taxon>Paenibacillaceae</taxon>
        <taxon>Paenibacillus</taxon>
    </lineage>
</organism>
<dbReference type="PROSITE" id="PS51755">
    <property type="entry name" value="OMPR_PHOB"/>
    <property type="match status" value="1"/>
</dbReference>
<evidence type="ECO:0000256" key="6">
    <source>
        <dbReference type="ARBA" id="ARBA00023163"/>
    </source>
</evidence>
<dbReference type="Pfam" id="PF00486">
    <property type="entry name" value="Trans_reg_C"/>
    <property type="match status" value="1"/>
</dbReference>
<dbReference type="InterPro" id="IPR016032">
    <property type="entry name" value="Sig_transdc_resp-reg_C-effctor"/>
</dbReference>
<dbReference type="CDD" id="cd00383">
    <property type="entry name" value="trans_reg_C"/>
    <property type="match status" value="1"/>
</dbReference>
<dbReference type="PANTHER" id="PTHR48111">
    <property type="entry name" value="REGULATOR OF RPOS"/>
    <property type="match status" value="1"/>
</dbReference>
<feature type="domain" description="Response regulatory" evidence="9">
    <location>
        <begin position="6"/>
        <end position="123"/>
    </location>
</feature>
<dbReference type="InterPro" id="IPR036388">
    <property type="entry name" value="WH-like_DNA-bd_sf"/>
</dbReference>
<evidence type="ECO:0000313" key="12">
    <source>
        <dbReference type="Proteomes" id="UP000093309"/>
    </source>
</evidence>
<dbReference type="EMBL" id="LYPC01000020">
    <property type="protein sequence ID" value="OCT14203.1"/>
    <property type="molecule type" value="Genomic_DNA"/>
</dbReference>
<keyword evidence="4" id="KW-0805">Transcription regulation</keyword>
<gene>
    <name evidence="11" type="ORF">A8709_25560</name>
</gene>
<evidence type="ECO:0000256" key="3">
    <source>
        <dbReference type="ARBA" id="ARBA00023012"/>
    </source>
</evidence>
<dbReference type="STRING" id="512399.A8709_25560"/>
<name>A0A1C1A0Z5_9BACL</name>
<accession>A0A1C1A0Z5</accession>
<evidence type="ECO:0000313" key="11">
    <source>
        <dbReference type="EMBL" id="OCT14203.1"/>
    </source>
</evidence>
<dbReference type="PROSITE" id="PS50110">
    <property type="entry name" value="RESPONSE_REGULATORY"/>
    <property type="match status" value="1"/>
</dbReference>
<dbReference type="SUPFAM" id="SSF52172">
    <property type="entry name" value="CheY-like"/>
    <property type="match status" value="1"/>
</dbReference>
<feature type="DNA-binding region" description="OmpR/PhoB-type" evidence="8">
    <location>
        <begin position="142"/>
        <end position="239"/>
    </location>
</feature>
<protein>
    <submittedName>
        <fullName evidence="11">DNA-binding response regulator</fullName>
    </submittedName>
</protein>
<dbReference type="Pfam" id="PF00072">
    <property type="entry name" value="Response_reg"/>
    <property type="match status" value="1"/>
</dbReference>
<dbReference type="OrthoDB" id="9790442at2"/>
<evidence type="ECO:0000256" key="5">
    <source>
        <dbReference type="ARBA" id="ARBA00023125"/>
    </source>
</evidence>
<dbReference type="SMART" id="SM00448">
    <property type="entry name" value="REC"/>
    <property type="match status" value="1"/>
</dbReference>
<evidence type="ECO:0000259" key="10">
    <source>
        <dbReference type="PROSITE" id="PS51755"/>
    </source>
</evidence>
<keyword evidence="6" id="KW-0804">Transcription</keyword>
<dbReference type="GO" id="GO:0005829">
    <property type="term" value="C:cytosol"/>
    <property type="evidence" value="ECO:0007669"/>
    <property type="project" value="TreeGrafter"/>
</dbReference>
<evidence type="ECO:0000256" key="1">
    <source>
        <dbReference type="ARBA" id="ARBA00004496"/>
    </source>
</evidence>
<dbReference type="Gene3D" id="6.10.250.690">
    <property type="match status" value="1"/>
</dbReference>
<feature type="domain" description="OmpR/PhoB-type" evidence="10">
    <location>
        <begin position="142"/>
        <end position="239"/>
    </location>
</feature>
<dbReference type="Gene3D" id="1.10.10.10">
    <property type="entry name" value="Winged helix-like DNA-binding domain superfamily/Winged helix DNA-binding domain"/>
    <property type="match status" value="1"/>
</dbReference>
<keyword evidence="3" id="KW-0902">Two-component regulatory system</keyword>
<evidence type="ECO:0000256" key="2">
    <source>
        <dbReference type="ARBA" id="ARBA00022553"/>
    </source>
</evidence>
<dbReference type="GO" id="GO:0000156">
    <property type="term" value="F:phosphorelay response regulator activity"/>
    <property type="evidence" value="ECO:0007669"/>
    <property type="project" value="TreeGrafter"/>
</dbReference>
<sequence>MSSEGKILVVEDEANISEVVRLYLEHSNFEAIQLFRGGDVISTIISKRPHLVLLDIMLPDFSGYELCEQIRRMDAPFHHTPIIFLTAKGESIDKLRGFNLGVDDYLVKPFDPNELIARIKAVLRRTAQQQPVEPAQPQSPGRKWLEIGNIVIDLEQYRVTVGGKRIELTPKEIELLFFLMSNPSRVFTREDLLGYVWNFDFTGGTRTVDAHVKNLRKKLGQHETWNIQTLWGIGYSFEVVQHA</sequence>
<evidence type="ECO:0000256" key="7">
    <source>
        <dbReference type="PROSITE-ProRule" id="PRU00169"/>
    </source>
</evidence>
<reference evidence="12" key="1">
    <citation type="submission" date="2016-05" db="EMBL/GenBank/DDBJ databases">
        <title>Paenibacillus oryzae. sp. nov., isolated from the rice root.</title>
        <authorList>
            <person name="Zhang J."/>
            <person name="Zhang X."/>
        </authorList>
    </citation>
    <scope>NUCLEOTIDE SEQUENCE [LARGE SCALE GENOMIC DNA]</scope>
    <source>
        <strain evidence="12">KCTC13222</strain>
    </source>
</reference>
<keyword evidence="12" id="KW-1185">Reference proteome</keyword>
<dbReference type="AlphaFoldDB" id="A0A1C1A0Z5"/>
<dbReference type="GO" id="GO:0000976">
    <property type="term" value="F:transcription cis-regulatory region binding"/>
    <property type="evidence" value="ECO:0007669"/>
    <property type="project" value="TreeGrafter"/>
</dbReference>
<dbReference type="InterPro" id="IPR001867">
    <property type="entry name" value="OmpR/PhoB-type_DNA-bd"/>
</dbReference>
<proteinExistence type="predicted"/>
<keyword evidence="2 7" id="KW-0597">Phosphoprotein</keyword>
<dbReference type="FunFam" id="1.10.10.10:FF:000018">
    <property type="entry name" value="DNA-binding response regulator ResD"/>
    <property type="match status" value="1"/>
</dbReference>